<name>A0A1M6EJM5_9FLAO</name>
<evidence type="ECO:0000256" key="2">
    <source>
        <dbReference type="ARBA" id="ARBA00022448"/>
    </source>
</evidence>
<keyword evidence="9" id="KW-1185">Reference proteome</keyword>
<keyword evidence="5 7" id="KW-0472">Membrane</keyword>
<evidence type="ECO:0000256" key="7">
    <source>
        <dbReference type="HAMAP-Rule" id="MF_01416"/>
    </source>
</evidence>
<accession>A0A1M6EJM5</accession>
<evidence type="ECO:0000256" key="4">
    <source>
        <dbReference type="ARBA" id="ARBA00023065"/>
    </source>
</evidence>
<dbReference type="NCBIfam" id="TIGR01145">
    <property type="entry name" value="ATP_synt_delta"/>
    <property type="match status" value="1"/>
</dbReference>
<dbReference type="EMBL" id="FQYI01000005">
    <property type="protein sequence ID" value="SHI85667.1"/>
    <property type="molecule type" value="Genomic_DNA"/>
</dbReference>
<keyword evidence="4 7" id="KW-0406">Ion transport</keyword>
<comment type="subcellular location">
    <subcellularLocation>
        <location evidence="7">Cell membrane</location>
        <topology evidence="7">Peripheral membrane protein</topology>
    </subcellularLocation>
    <subcellularLocation>
        <location evidence="1">Membrane</location>
    </subcellularLocation>
</comment>
<dbReference type="SUPFAM" id="SSF47928">
    <property type="entry name" value="N-terminal domain of the delta subunit of the F1F0-ATP synthase"/>
    <property type="match status" value="1"/>
</dbReference>
<dbReference type="InterPro" id="IPR026015">
    <property type="entry name" value="ATP_synth_OSCP/delta_N_sf"/>
</dbReference>
<sequence length="178" mass="19831">MRSTKVSRRYAQGLLEFTEQENTTAAVLGEMKEVVNIFKNSPDLAVFMQTPFIDAKKKSAAASQIFAGFSPVVQRFIDLVIRQGRESQIKNIAETYIEKVEEMQGVQRITLTSAVPLSHENIKKILNTSALVNNPENAEVTLNVDKDIIGGYILRAGDLQVDASVKSKLNKIKKEFSQ</sequence>
<keyword evidence="7" id="KW-1003">Cell membrane</keyword>
<dbReference type="OrthoDB" id="9802471at2"/>
<dbReference type="PANTHER" id="PTHR11910">
    <property type="entry name" value="ATP SYNTHASE DELTA CHAIN"/>
    <property type="match status" value="1"/>
</dbReference>
<dbReference type="Proteomes" id="UP000184335">
    <property type="component" value="Unassembled WGS sequence"/>
</dbReference>
<evidence type="ECO:0000256" key="3">
    <source>
        <dbReference type="ARBA" id="ARBA00022781"/>
    </source>
</evidence>
<evidence type="ECO:0000313" key="9">
    <source>
        <dbReference type="Proteomes" id="UP000184335"/>
    </source>
</evidence>
<evidence type="ECO:0000256" key="5">
    <source>
        <dbReference type="ARBA" id="ARBA00023136"/>
    </source>
</evidence>
<comment type="similarity">
    <text evidence="7">Belongs to the ATPase delta chain family.</text>
</comment>
<dbReference type="GO" id="GO:0046933">
    <property type="term" value="F:proton-transporting ATP synthase activity, rotational mechanism"/>
    <property type="evidence" value="ECO:0007669"/>
    <property type="project" value="UniProtKB-UniRule"/>
</dbReference>
<evidence type="ECO:0000313" key="8">
    <source>
        <dbReference type="EMBL" id="SHI85667.1"/>
    </source>
</evidence>
<dbReference type="Pfam" id="PF00213">
    <property type="entry name" value="OSCP"/>
    <property type="match status" value="1"/>
</dbReference>
<keyword evidence="3 7" id="KW-0375">Hydrogen ion transport</keyword>
<gene>
    <name evidence="7" type="primary">atpH</name>
    <name evidence="8" type="ORF">SAMN05443429_105127</name>
</gene>
<dbReference type="RefSeq" id="WP_073179473.1">
    <property type="nucleotide sequence ID" value="NZ_FQYI01000005.1"/>
</dbReference>
<evidence type="ECO:0000256" key="1">
    <source>
        <dbReference type="ARBA" id="ARBA00004370"/>
    </source>
</evidence>
<dbReference type="HAMAP" id="MF_01416">
    <property type="entry name" value="ATP_synth_delta_bact"/>
    <property type="match status" value="1"/>
</dbReference>
<dbReference type="Gene3D" id="1.10.520.20">
    <property type="entry name" value="N-terminal domain of the delta subunit of the F1F0-ATP synthase"/>
    <property type="match status" value="1"/>
</dbReference>
<evidence type="ECO:0000256" key="6">
    <source>
        <dbReference type="ARBA" id="ARBA00023310"/>
    </source>
</evidence>
<keyword evidence="2 7" id="KW-0813">Transport</keyword>
<dbReference type="GO" id="GO:0005886">
    <property type="term" value="C:plasma membrane"/>
    <property type="evidence" value="ECO:0007669"/>
    <property type="project" value="UniProtKB-SubCell"/>
</dbReference>
<keyword evidence="7" id="KW-0139">CF(1)</keyword>
<reference evidence="8 9" key="1">
    <citation type="submission" date="2016-11" db="EMBL/GenBank/DDBJ databases">
        <authorList>
            <person name="Jaros S."/>
            <person name="Januszkiewicz K."/>
            <person name="Wedrychowicz H."/>
        </authorList>
    </citation>
    <scope>NUCLEOTIDE SEQUENCE [LARGE SCALE GENOMIC DNA]</scope>
    <source>
        <strain evidence="8 9">DSM 25479</strain>
    </source>
</reference>
<dbReference type="InterPro" id="IPR000711">
    <property type="entry name" value="ATPase_OSCP/dsu"/>
</dbReference>
<comment type="function">
    <text evidence="7">F(1)F(0) ATP synthase produces ATP from ADP in the presence of a proton or sodium gradient. F-type ATPases consist of two structural domains, F(1) containing the extramembraneous catalytic core and F(0) containing the membrane proton channel, linked together by a central stalk and a peripheral stalk. During catalysis, ATP synthesis in the catalytic domain of F(1) is coupled via a rotary mechanism of the central stalk subunits to proton translocation.</text>
</comment>
<dbReference type="STRING" id="1118202.SAMN05443429_105127"/>
<dbReference type="GO" id="GO:0045259">
    <property type="term" value="C:proton-transporting ATP synthase complex"/>
    <property type="evidence" value="ECO:0007669"/>
    <property type="project" value="UniProtKB-KW"/>
</dbReference>
<proteinExistence type="inferred from homology"/>
<dbReference type="AlphaFoldDB" id="A0A1M6EJM5"/>
<comment type="function">
    <text evidence="7">This protein is part of the stalk that links CF(0) to CF(1). It either transmits conformational changes from CF(0) to CF(1) or is implicated in proton conduction.</text>
</comment>
<organism evidence="8 9">
    <name type="scientific">Cruoricaptor ignavus</name>
    <dbReference type="NCBI Taxonomy" id="1118202"/>
    <lineage>
        <taxon>Bacteria</taxon>
        <taxon>Pseudomonadati</taxon>
        <taxon>Bacteroidota</taxon>
        <taxon>Flavobacteriia</taxon>
        <taxon>Flavobacteriales</taxon>
        <taxon>Weeksellaceae</taxon>
        <taxon>Cruoricaptor</taxon>
    </lineage>
</organism>
<dbReference type="PRINTS" id="PR00125">
    <property type="entry name" value="ATPASEDELTA"/>
</dbReference>
<protein>
    <recommendedName>
        <fullName evidence="7">ATP synthase subunit delta</fullName>
    </recommendedName>
    <alternativeName>
        <fullName evidence="7">ATP synthase F(1) sector subunit delta</fullName>
    </alternativeName>
    <alternativeName>
        <fullName evidence="7">F-type ATPase subunit delta</fullName>
        <shortName evidence="7">F-ATPase subunit delta</shortName>
    </alternativeName>
</protein>
<keyword evidence="6 7" id="KW-0066">ATP synthesis</keyword>